<feature type="transmembrane region" description="Helical" evidence="7">
    <location>
        <begin position="177"/>
        <end position="198"/>
    </location>
</feature>
<dbReference type="OrthoDB" id="21094at2"/>
<evidence type="ECO:0000256" key="1">
    <source>
        <dbReference type="ARBA" id="ARBA00004651"/>
    </source>
</evidence>
<dbReference type="Pfam" id="PF01914">
    <property type="entry name" value="MarC"/>
    <property type="match status" value="1"/>
</dbReference>
<keyword evidence="6 7" id="KW-0472">Membrane</keyword>
<feature type="transmembrane region" description="Helical" evidence="7">
    <location>
        <begin position="141"/>
        <end position="165"/>
    </location>
</feature>
<feature type="transmembrane region" description="Helical" evidence="7">
    <location>
        <begin position="109"/>
        <end position="129"/>
    </location>
</feature>
<evidence type="ECO:0000313" key="8">
    <source>
        <dbReference type="EMBL" id="AWG20390.1"/>
    </source>
</evidence>
<proteinExistence type="inferred from homology"/>
<dbReference type="PANTHER" id="PTHR33508">
    <property type="entry name" value="UPF0056 MEMBRANE PROTEIN YHCE"/>
    <property type="match status" value="1"/>
</dbReference>
<feature type="transmembrane region" description="Helical" evidence="7">
    <location>
        <begin position="48"/>
        <end position="69"/>
    </location>
</feature>
<evidence type="ECO:0000256" key="4">
    <source>
        <dbReference type="ARBA" id="ARBA00022692"/>
    </source>
</evidence>
<comment type="similarity">
    <text evidence="2 7">Belongs to the UPF0056 (MarC) family.</text>
</comment>
<keyword evidence="4 7" id="KW-0812">Transmembrane</keyword>
<dbReference type="RefSeq" id="WP_108739354.1">
    <property type="nucleotide sequence ID" value="NZ_CP020918.1"/>
</dbReference>
<keyword evidence="5 7" id="KW-1133">Transmembrane helix</keyword>
<evidence type="ECO:0000313" key="9">
    <source>
        <dbReference type="Proteomes" id="UP000244527"/>
    </source>
</evidence>
<gene>
    <name evidence="8" type="ORF">FFWV33_02030</name>
</gene>
<dbReference type="PANTHER" id="PTHR33508:SF10">
    <property type="entry name" value="UPF0056 INNER MEMBRANE PROTEIN YHGN"/>
    <property type="match status" value="1"/>
</dbReference>
<dbReference type="Proteomes" id="UP000244527">
    <property type="component" value="Chromosome"/>
</dbReference>
<evidence type="ECO:0000256" key="6">
    <source>
        <dbReference type="ARBA" id="ARBA00023136"/>
    </source>
</evidence>
<feature type="transmembrane region" description="Helical" evidence="7">
    <location>
        <begin position="75"/>
        <end position="93"/>
    </location>
</feature>
<accession>A0A2S1L9G3</accession>
<evidence type="ECO:0000256" key="7">
    <source>
        <dbReference type="RuleBase" id="RU362048"/>
    </source>
</evidence>
<comment type="subcellular location">
    <subcellularLocation>
        <location evidence="1 7">Cell membrane</location>
        <topology evidence="1 7">Multi-pass membrane protein</topology>
    </subcellularLocation>
</comment>
<name>A0A2S1L9G3_9FLAO</name>
<dbReference type="GO" id="GO:0005886">
    <property type="term" value="C:plasma membrane"/>
    <property type="evidence" value="ECO:0007669"/>
    <property type="project" value="UniProtKB-SubCell"/>
</dbReference>
<feature type="transmembrane region" description="Helical" evidence="7">
    <location>
        <begin position="12"/>
        <end position="36"/>
    </location>
</feature>
<keyword evidence="3" id="KW-1003">Cell membrane</keyword>
<dbReference type="KEGG" id="ffa:FFWV33_02030"/>
<dbReference type="EMBL" id="CP020918">
    <property type="protein sequence ID" value="AWG20390.1"/>
    <property type="molecule type" value="Genomic_DNA"/>
</dbReference>
<organism evidence="8 9">
    <name type="scientific">Flavobacterium faecale</name>
    <dbReference type="NCBI Taxonomy" id="1355330"/>
    <lineage>
        <taxon>Bacteria</taxon>
        <taxon>Pseudomonadati</taxon>
        <taxon>Bacteroidota</taxon>
        <taxon>Flavobacteriia</taxon>
        <taxon>Flavobacteriales</taxon>
        <taxon>Flavobacteriaceae</taxon>
        <taxon>Flavobacterium</taxon>
    </lineage>
</organism>
<keyword evidence="9" id="KW-1185">Reference proteome</keyword>
<evidence type="ECO:0000256" key="2">
    <source>
        <dbReference type="ARBA" id="ARBA00009784"/>
    </source>
</evidence>
<sequence>MNNLGGSILSAAVLLFFLMDPIGNIPILLSVLKGIAPKRQRFIIVRELLIALGILMIFLFGGQAMLTFLHLQQESVTISGGIVLLIIGLRLIFPREEGIMGVQADGEPFIVPIAIPMIAGPSVLAMLILMTKNEPQFIINWFFAVLLAWSASALILLCGPFIYSILKERGLKAIERLMGMILIMMAVQMLINGIKILFLTKA</sequence>
<evidence type="ECO:0000256" key="5">
    <source>
        <dbReference type="ARBA" id="ARBA00022989"/>
    </source>
</evidence>
<dbReference type="AlphaFoldDB" id="A0A2S1L9G3"/>
<protein>
    <recommendedName>
        <fullName evidence="7">UPF0056 membrane protein</fullName>
    </recommendedName>
</protein>
<reference evidence="8 9" key="1">
    <citation type="submission" date="2017-04" db="EMBL/GenBank/DDBJ databases">
        <title>Compelte genome sequence of WV33.</title>
        <authorList>
            <person name="Lee P.C."/>
        </authorList>
    </citation>
    <scope>NUCLEOTIDE SEQUENCE [LARGE SCALE GENOMIC DNA]</scope>
    <source>
        <strain evidence="8 9">WV33</strain>
    </source>
</reference>
<dbReference type="InterPro" id="IPR002771">
    <property type="entry name" value="Multi_antbiot-R_MarC"/>
</dbReference>
<evidence type="ECO:0000256" key="3">
    <source>
        <dbReference type="ARBA" id="ARBA00022475"/>
    </source>
</evidence>